<feature type="domain" description="G-patch" evidence="3">
    <location>
        <begin position="269"/>
        <end position="315"/>
    </location>
</feature>
<dbReference type="Pfam" id="PF11952">
    <property type="entry name" value="XTBD"/>
    <property type="match status" value="1"/>
</dbReference>
<reference evidence="6" key="1">
    <citation type="submission" date="2015-11" db="EMBL/GenBank/DDBJ databases">
        <title>De novo transcriptome assembly of four potential Pierce s Disease insect vectors from Arizona vineyards.</title>
        <authorList>
            <person name="Tassone E.E."/>
        </authorList>
    </citation>
    <scope>NUCLEOTIDE SEQUENCE</scope>
</reference>
<evidence type="ECO:0000313" key="6">
    <source>
        <dbReference type="EMBL" id="JAS68492.1"/>
    </source>
</evidence>
<dbReference type="Gene3D" id="3.30.160.20">
    <property type="match status" value="1"/>
</dbReference>
<feature type="domain" description="DRBM" evidence="2">
    <location>
        <begin position="168"/>
        <end position="236"/>
    </location>
</feature>
<evidence type="ECO:0000259" key="3">
    <source>
        <dbReference type="PROSITE" id="PS50174"/>
    </source>
</evidence>
<evidence type="ECO:0000259" key="2">
    <source>
        <dbReference type="PROSITE" id="PS50137"/>
    </source>
</evidence>
<dbReference type="Pfam" id="PF00035">
    <property type="entry name" value="dsrm"/>
    <property type="match status" value="1"/>
</dbReference>
<dbReference type="EMBL" id="GECZ01001277">
    <property type="protein sequence ID" value="JAS68492.1"/>
    <property type="molecule type" value="Transcribed_RNA"/>
</dbReference>
<dbReference type="InterPro" id="IPR000467">
    <property type="entry name" value="G_patch_dom"/>
</dbReference>
<feature type="domain" description="XRN2-binding (XTBD)" evidence="5">
    <location>
        <begin position="9"/>
        <end position="93"/>
    </location>
</feature>
<evidence type="ECO:0000259" key="5">
    <source>
        <dbReference type="PROSITE" id="PS51827"/>
    </source>
</evidence>
<dbReference type="PROSITE" id="PS51061">
    <property type="entry name" value="R3H"/>
    <property type="match status" value="1"/>
</dbReference>
<dbReference type="PANTHER" id="PTHR48430">
    <property type="entry name" value="PARTNER OF XRN-2 PROTEIN 1"/>
    <property type="match status" value="1"/>
</dbReference>
<dbReference type="PROSITE" id="PS50137">
    <property type="entry name" value="DS_RBD"/>
    <property type="match status" value="1"/>
</dbReference>
<dbReference type="SMART" id="SM00393">
    <property type="entry name" value="R3H"/>
    <property type="match status" value="1"/>
</dbReference>
<feature type="domain" description="R3H" evidence="4">
    <location>
        <begin position="316"/>
        <end position="380"/>
    </location>
</feature>
<dbReference type="GO" id="GO:0010468">
    <property type="term" value="P:regulation of gene expression"/>
    <property type="evidence" value="ECO:0007669"/>
    <property type="project" value="UniProtKB-ARBA"/>
</dbReference>
<dbReference type="InterPro" id="IPR001374">
    <property type="entry name" value="R3H_dom"/>
</dbReference>
<dbReference type="AlphaFoldDB" id="A0A1B6H1D1"/>
<dbReference type="PROSITE" id="PS51827">
    <property type="entry name" value="XTBD"/>
    <property type="match status" value="1"/>
</dbReference>
<feature type="non-terminal residue" evidence="6">
    <location>
        <position position="409"/>
    </location>
</feature>
<accession>A0A1B6H1D1</accession>
<dbReference type="InterPro" id="IPR014720">
    <property type="entry name" value="dsRBD_dom"/>
</dbReference>
<evidence type="ECO:0008006" key="7">
    <source>
        <dbReference type="Google" id="ProtNLM"/>
    </source>
</evidence>
<dbReference type="Gene3D" id="3.30.1370.50">
    <property type="entry name" value="R3H-like domain"/>
    <property type="match status" value="1"/>
</dbReference>
<dbReference type="InterPro" id="IPR021859">
    <property type="entry name" value="XTBD"/>
</dbReference>
<organism evidence="6">
    <name type="scientific">Cuerna arida</name>
    <dbReference type="NCBI Taxonomy" id="1464854"/>
    <lineage>
        <taxon>Eukaryota</taxon>
        <taxon>Metazoa</taxon>
        <taxon>Ecdysozoa</taxon>
        <taxon>Arthropoda</taxon>
        <taxon>Hexapoda</taxon>
        <taxon>Insecta</taxon>
        <taxon>Pterygota</taxon>
        <taxon>Neoptera</taxon>
        <taxon>Paraneoptera</taxon>
        <taxon>Hemiptera</taxon>
        <taxon>Auchenorrhyncha</taxon>
        <taxon>Membracoidea</taxon>
        <taxon>Cicadellidae</taxon>
        <taxon>Cicadellinae</taxon>
        <taxon>Proconiini</taxon>
        <taxon>Cuerna</taxon>
    </lineage>
</organism>
<dbReference type="Pfam" id="PF01424">
    <property type="entry name" value="R3H"/>
    <property type="match status" value="1"/>
</dbReference>
<dbReference type="PROSITE" id="PS50174">
    <property type="entry name" value="G_PATCH"/>
    <property type="match status" value="1"/>
</dbReference>
<dbReference type="SMART" id="SM00443">
    <property type="entry name" value="G_patch"/>
    <property type="match status" value="1"/>
</dbReference>
<dbReference type="SUPFAM" id="SSF82708">
    <property type="entry name" value="R3H domain"/>
    <property type="match status" value="1"/>
</dbReference>
<dbReference type="PANTHER" id="PTHR48430:SF1">
    <property type="entry name" value="PARTNER OF XRN-2 PROTEIN 1"/>
    <property type="match status" value="1"/>
</dbReference>
<keyword evidence="1" id="KW-0694">RNA-binding</keyword>
<dbReference type="InterPro" id="IPR036867">
    <property type="entry name" value="R3H_dom_sf"/>
</dbReference>
<dbReference type="GO" id="GO:0003723">
    <property type="term" value="F:RNA binding"/>
    <property type="evidence" value="ECO:0007669"/>
    <property type="project" value="UniProtKB-UniRule"/>
</dbReference>
<sequence length="409" mass="46575">MVFSTNWCVDKYKNEHESEEHWELRKKFIETHKHKFPEEKLVCLARVFFNIEFLGCRYPEETMKLVAKLSEGVADEHRERQKGKLKRTFVQASDAVIANMKRDLTKPSPKKIKSSQKDSVKGFQYSQFVHAASVIEQPPLHSKKTSNIGDFSGFILFEHGSATFKETCPVKILCQSSQKKGQRRVLKFNFPTEKNKQQEKYCEISIDNEVLASGRGSTMKEAKEIAAKEGLNKLRKTCYTIQVKQAFFSDNASLTKDEPVQETDLPISQDNIGSKMMLKMGWTGSGLGKQQQGIQTPVQASSQIVHRAGIGCTNHRQLQERFKEVFKNYITSKSDHDLVFASDFSSEERKTLHQLAHKFNLRTKSFGKGSDRHLVVSKMRAPVDLLELLLDCGGENEKYLLISPTGSDQ</sequence>
<evidence type="ECO:0000259" key="4">
    <source>
        <dbReference type="PROSITE" id="PS51061"/>
    </source>
</evidence>
<name>A0A1B6H1D1_9HEMI</name>
<evidence type="ECO:0000256" key="1">
    <source>
        <dbReference type="PROSITE-ProRule" id="PRU00266"/>
    </source>
</evidence>
<protein>
    <recommendedName>
        <fullName evidence="7">NF-kappa-B-repressing factor</fullName>
    </recommendedName>
</protein>
<proteinExistence type="predicted"/>
<gene>
    <name evidence="6" type="ORF">g.9222</name>
</gene>
<dbReference type="Pfam" id="PF01585">
    <property type="entry name" value="G-patch"/>
    <property type="match status" value="1"/>
</dbReference>
<dbReference type="SUPFAM" id="SSF54768">
    <property type="entry name" value="dsRNA-binding domain-like"/>
    <property type="match status" value="1"/>
</dbReference>